<dbReference type="Gene3D" id="3.40.630.30">
    <property type="match status" value="1"/>
</dbReference>
<keyword evidence="3" id="KW-1185">Reference proteome</keyword>
<dbReference type="OrthoDB" id="41238at2759"/>
<proteinExistence type="predicted"/>
<gene>
    <name evidence="2" type="ORF">E0L32_006971</name>
</gene>
<evidence type="ECO:0000313" key="3">
    <source>
        <dbReference type="Proteomes" id="UP000319257"/>
    </source>
</evidence>
<dbReference type="PANTHER" id="PTHR43441:SF5">
    <property type="entry name" value="FAMILY ACETYLTRANSFERASE, PUTATIVE-RELATED"/>
    <property type="match status" value="1"/>
</dbReference>
<evidence type="ECO:0000259" key="1">
    <source>
        <dbReference type="Pfam" id="PF13302"/>
    </source>
</evidence>
<sequence length="236" mass="26242">MSDGNFHYEQKLLENELVAVEPFDPSEHVAPCMEVIKASPEVFTYIAFPDVQTGEDLLTKFCNPISAMPSACLFMVIDKKASEGRGHRDPQGRGEYAGILLLTATDTVNAVTEVGILIFPAFQRSHVTANAIGLLLCYTLDPPSAGGLGLRRVEWKCHAGHEKSRKTALKMGFEFEGVARWARVWEGAQGLPVEKLERRNGTIGEIPGRHTASYSIVWDEWDAKRPLVIEQMQRKC</sequence>
<dbReference type="Pfam" id="PF13302">
    <property type="entry name" value="Acetyltransf_3"/>
    <property type="match status" value="1"/>
</dbReference>
<dbReference type="EMBL" id="SKBQ01000041">
    <property type="protein sequence ID" value="TPX12324.1"/>
    <property type="molecule type" value="Genomic_DNA"/>
</dbReference>
<dbReference type="GeneID" id="41974418"/>
<dbReference type="SUPFAM" id="SSF55729">
    <property type="entry name" value="Acyl-CoA N-acyltransferases (Nat)"/>
    <property type="match status" value="1"/>
</dbReference>
<organism evidence="2 3">
    <name type="scientific">Thyridium curvatum</name>
    <dbReference type="NCBI Taxonomy" id="1093900"/>
    <lineage>
        <taxon>Eukaryota</taxon>
        <taxon>Fungi</taxon>
        <taxon>Dikarya</taxon>
        <taxon>Ascomycota</taxon>
        <taxon>Pezizomycotina</taxon>
        <taxon>Sordariomycetes</taxon>
        <taxon>Sordariomycetidae</taxon>
        <taxon>Thyridiales</taxon>
        <taxon>Thyridiaceae</taxon>
        <taxon>Thyridium</taxon>
    </lineage>
</organism>
<dbReference type="GO" id="GO:0008999">
    <property type="term" value="F:protein-N-terminal-alanine acetyltransferase activity"/>
    <property type="evidence" value="ECO:0007669"/>
    <property type="project" value="TreeGrafter"/>
</dbReference>
<evidence type="ECO:0000313" key="2">
    <source>
        <dbReference type="EMBL" id="TPX12324.1"/>
    </source>
</evidence>
<dbReference type="InterPro" id="IPR016181">
    <property type="entry name" value="Acyl_CoA_acyltransferase"/>
</dbReference>
<reference evidence="2 3" key="1">
    <citation type="submission" date="2019-06" db="EMBL/GenBank/DDBJ databases">
        <title>Draft genome sequence of the filamentous fungus Phialemoniopsis curvata isolated from diesel fuel.</title>
        <authorList>
            <person name="Varaljay V.A."/>
            <person name="Lyon W.J."/>
            <person name="Crouch A.L."/>
            <person name="Drake C.E."/>
            <person name="Hollomon J.M."/>
            <person name="Nadeau L.J."/>
            <person name="Nunn H.S."/>
            <person name="Stevenson B.S."/>
            <person name="Bojanowski C.L."/>
            <person name="Crookes-Goodson W.J."/>
        </authorList>
    </citation>
    <scope>NUCLEOTIDE SEQUENCE [LARGE SCALE GENOMIC DNA]</scope>
    <source>
        <strain evidence="2 3">D216</strain>
    </source>
</reference>
<protein>
    <recommendedName>
        <fullName evidence="1">N-acetyltransferase domain-containing protein</fullName>
    </recommendedName>
</protein>
<dbReference type="AlphaFoldDB" id="A0A507B0S8"/>
<dbReference type="GO" id="GO:1990189">
    <property type="term" value="F:protein N-terminal-serine acetyltransferase activity"/>
    <property type="evidence" value="ECO:0007669"/>
    <property type="project" value="TreeGrafter"/>
</dbReference>
<dbReference type="Proteomes" id="UP000319257">
    <property type="component" value="Unassembled WGS sequence"/>
</dbReference>
<accession>A0A507B0S8</accession>
<dbReference type="RefSeq" id="XP_030994035.1">
    <property type="nucleotide sequence ID" value="XM_031141662.1"/>
</dbReference>
<name>A0A507B0S8_9PEZI</name>
<dbReference type="InParanoid" id="A0A507B0S8"/>
<dbReference type="InterPro" id="IPR000182">
    <property type="entry name" value="GNAT_dom"/>
</dbReference>
<feature type="domain" description="N-acetyltransferase" evidence="1">
    <location>
        <begin position="26"/>
        <end position="174"/>
    </location>
</feature>
<dbReference type="InterPro" id="IPR051908">
    <property type="entry name" value="Ribosomal_N-acetyltransferase"/>
</dbReference>
<dbReference type="PANTHER" id="PTHR43441">
    <property type="entry name" value="RIBOSOMAL-PROTEIN-SERINE ACETYLTRANSFERASE"/>
    <property type="match status" value="1"/>
</dbReference>
<comment type="caution">
    <text evidence="2">The sequence shown here is derived from an EMBL/GenBank/DDBJ whole genome shotgun (WGS) entry which is preliminary data.</text>
</comment>